<keyword evidence="2" id="KW-0808">Transferase</keyword>
<dbReference type="PANTHER" id="PTHR13693">
    <property type="entry name" value="CLASS II AMINOTRANSFERASE/8-AMINO-7-OXONONANOATE SYNTHASE"/>
    <property type="match status" value="1"/>
</dbReference>
<feature type="domain" description="Aminotransferase class I/classII large" evidence="3">
    <location>
        <begin position="90"/>
        <end position="369"/>
    </location>
</feature>
<evidence type="ECO:0000256" key="2">
    <source>
        <dbReference type="ARBA" id="ARBA00022679"/>
    </source>
</evidence>
<dbReference type="AlphaFoldDB" id="A0AAW1SWF9"/>
<proteinExistence type="predicted"/>
<dbReference type="GO" id="GO:0017059">
    <property type="term" value="C:serine palmitoyltransferase complex"/>
    <property type="evidence" value="ECO:0007669"/>
    <property type="project" value="TreeGrafter"/>
</dbReference>
<dbReference type="Proteomes" id="UP001485043">
    <property type="component" value="Unassembled WGS sequence"/>
</dbReference>
<dbReference type="GO" id="GO:0004758">
    <property type="term" value="F:serine C-palmitoyltransferase activity"/>
    <property type="evidence" value="ECO:0007669"/>
    <property type="project" value="TreeGrafter"/>
</dbReference>
<dbReference type="InterPro" id="IPR015421">
    <property type="entry name" value="PyrdxlP-dep_Trfase_major"/>
</dbReference>
<keyword evidence="5" id="KW-1185">Reference proteome</keyword>
<gene>
    <name evidence="4" type="ORF">WJX84_006507</name>
</gene>
<dbReference type="InterPro" id="IPR015422">
    <property type="entry name" value="PyrdxlP-dep_Trfase_small"/>
</dbReference>
<evidence type="ECO:0000259" key="3">
    <source>
        <dbReference type="Pfam" id="PF00155"/>
    </source>
</evidence>
<dbReference type="GO" id="GO:0030170">
    <property type="term" value="F:pyridoxal phosphate binding"/>
    <property type="evidence" value="ECO:0007669"/>
    <property type="project" value="InterPro"/>
</dbReference>
<evidence type="ECO:0000313" key="5">
    <source>
        <dbReference type="Proteomes" id="UP001485043"/>
    </source>
</evidence>
<dbReference type="Pfam" id="PF00155">
    <property type="entry name" value="Aminotran_1_2"/>
    <property type="match status" value="1"/>
</dbReference>
<organism evidence="4 5">
    <name type="scientific">Apatococcus fuscideae</name>
    <dbReference type="NCBI Taxonomy" id="2026836"/>
    <lineage>
        <taxon>Eukaryota</taxon>
        <taxon>Viridiplantae</taxon>
        <taxon>Chlorophyta</taxon>
        <taxon>core chlorophytes</taxon>
        <taxon>Trebouxiophyceae</taxon>
        <taxon>Chlorellales</taxon>
        <taxon>Chlorellaceae</taxon>
        <taxon>Apatococcus</taxon>
    </lineage>
</organism>
<dbReference type="EMBL" id="JALJOV010000732">
    <property type="protein sequence ID" value="KAK9861595.1"/>
    <property type="molecule type" value="Genomic_DNA"/>
</dbReference>
<dbReference type="SUPFAM" id="SSF53383">
    <property type="entry name" value="PLP-dependent transferases"/>
    <property type="match status" value="1"/>
</dbReference>
<sequence>MYYRIHDVFNRPLASAPVDVMECTPPCGDRLLEVTGKTRRCLNLGSCNYLGFAASDPYCTPRVLAALAEYGWSMCSSAAEAGRTPRHVQLEQKGCLVLSDALNHASIVAGVRGSGAKVKVFRHNDMKQLEALLRSSVVVGQPRFNRSWRKIIIIVEGMYSMEGETVALPEIVALKKKFKAYLLLDEAHSIGALGATGRGATEHWGVDTADVDIMMGTFTKSFGASCGYIASSRSMVDWLRRHGLACLHATAMSPPNVEQVLTSFSLIQGRDGTTRGLGKIRSLQDNAAYFREQLQAMVCIVLGTGSSPVVPLMLYMPSNMSYFSRTCLQQNIAVVVVGFPATPLLGARVRFCISAAHSHEDLDFALRHIASISDACLLRFNPSKTDLLEEKTHSIHL</sequence>
<dbReference type="InterPro" id="IPR050087">
    <property type="entry name" value="AON_synthase_class-II"/>
</dbReference>
<dbReference type="InterPro" id="IPR004839">
    <property type="entry name" value="Aminotransferase_I/II_large"/>
</dbReference>
<comment type="cofactor">
    <cofactor evidence="1">
        <name>pyridoxal 5'-phosphate</name>
        <dbReference type="ChEBI" id="CHEBI:597326"/>
    </cofactor>
</comment>
<dbReference type="GO" id="GO:0046513">
    <property type="term" value="P:ceramide biosynthetic process"/>
    <property type="evidence" value="ECO:0007669"/>
    <property type="project" value="TreeGrafter"/>
</dbReference>
<name>A0AAW1SWF9_9CHLO</name>
<dbReference type="Gene3D" id="3.40.640.10">
    <property type="entry name" value="Type I PLP-dependent aspartate aminotransferase-like (Major domain)"/>
    <property type="match status" value="1"/>
</dbReference>
<protein>
    <recommendedName>
        <fullName evidence="3">Aminotransferase class I/classII large domain-containing protein</fullName>
    </recommendedName>
</protein>
<reference evidence="4 5" key="1">
    <citation type="journal article" date="2024" name="Nat. Commun.">
        <title>Phylogenomics reveals the evolutionary origins of lichenization in chlorophyte algae.</title>
        <authorList>
            <person name="Puginier C."/>
            <person name="Libourel C."/>
            <person name="Otte J."/>
            <person name="Skaloud P."/>
            <person name="Haon M."/>
            <person name="Grisel S."/>
            <person name="Petersen M."/>
            <person name="Berrin J.G."/>
            <person name="Delaux P.M."/>
            <person name="Dal Grande F."/>
            <person name="Keller J."/>
        </authorList>
    </citation>
    <scope>NUCLEOTIDE SEQUENCE [LARGE SCALE GENOMIC DNA]</scope>
    <source>
        <strain evidence="4 5">SAG 2523</strain>
    </source>
</reference>
<dbReference type="InterPro" id="IPR015424">
    <property type="entry name" value="PyrdxlP-dep_Trfase"/>
</dbReference>
<dbReference type="GO" id="GO:0016020">
    <property type="term" value="C:membrane"/>
    <property type="evidence" value="ECO:0007669"/>
    <property type="project" value="GOC"/>
</dbReference>
<dbReference type="PANTHER" id="PTHR13693:SF3">
    <property type="entry name" value="LD36009P"/>
    <property type="match status" value="1"/>
</dbReference>
<evidence type="ECO:0000256" key="1">
    <source>
        <dbReference type="ARBA" id="ARBA00001933"/>
    </source>
</evidence>
<dbReference type="Gene3D" id="3.90.1150.10">
    <property type="entry name" value="Aspartate Aminotransferase, domain 1"/>
    <property type="match status" value="1"/>
</dbReference>
<evidence type="ECO:0000313" key="4">
    <source>
        <dbReference type="EMBL" id="KAK9861595.1"/>
    </source>
</evidence>
<comment type="caution">
    <text evidence="4">The sequence shown here is derived from an EMBL/GenBank/DDBJ whole genome shotgun (WGS) entry which is preliminary data.</text>
</comment>
<dbReference type="GO" id="GO:0046512">
    <property type="term" value="P:sphingosine biosynthetic process"/>
    <property type="evidence" value="ECO:0007669"/>
    <property type="project" value="TreeGrafter"/>
</dbReference>
<accession>A0AAW1SWF9</accession>